<dbReference type="GO" id="GO:0110078">
    <property type="term" value="C:TTT Hsp90 cochaperone complex"/>
    <property type="evidence" value="ECO:0007669"/>
    <property type="project" value="InterPro"/>
</dbReference>
<reference evidence="2 3" key="1">
    <citation type="submission" date="2016-08" db="EMBL/GenBank/DDBJ databases">
        <title>Genomes of anaerobic fungi encode conserved fungal cellulosomes for biomass hydrolysis.</title>
        <authorList>
            <consortium name="DOE Joint Genome Institute"/>
            <person name="Haitjema C.H."/>
            <person name="Gilmore S.P."/>
            <person name="Henske J.K."/>
            <person name="Solomon K.V."/>
            <person name="De Groot R."/>
            <person name="Kuo A."/>
            <person name="Mondo S.J."/>
            <person name="Salamov A.A."/>
            <person name="Labutti K."/>
            <person name="Zhao Z."/>
            <person name="Chiniquy J."/>
            <person name="Barry K."/>
            <person name="Brewer H.M."/>
            <person name="Purvine S.O."/>
            <person name="Wright A.T."/>
            <person name="Boxma B."/>
            <person name="Van Alen T."/>
            <person name="Hackstein J.H."/>
            <person name="Baker S.E."/>
            <person name="Grigoriev I.V."/>
            <person name="O'Malley M.A."/>
        </authorList>
    </citation>
    <scope>NUCLEOTIDE SEQUENCE [LARGE SCALE GENOMIC DNA]</scope>
    <source>
        <strain evidence="3">finn</strain>
    </source>
</reference>
<sequence>MSCLYQSRLSKEITLSERNKFIIGDINNNKDIECVSNEDIIKQICYRLEPSSFFDRNFNEVDDKNFFKRVDEFKIISKSLYEIVYTLVQFDIDNSIYLEVLYCCSMYLGDEENNKWSSVETRNISKTIIDILNKKLNENDKTKDTKDTNTNNENLLVNKYYEEILVNKIKVLFNQPYRGSKTKKDFKNNIYDIQLWKTDHPASVYALYWLTYSVDVHYINNCFSQMIPIILTLIDDYQIPYKLIGVKLMDYCIIHHTDPAQIRLTGLANVFLEALRLCLSFHSNPELMDETLPCIISLIKLMVNYNEPQNSPEFFSLIEKIITEDIIKGLSLSIGKSSAVIYLKHLPLMIDNLGIVSVRYLQLFIGPCCEILTFNYGNYENQYWASNLLLSFINTCIPRLSKYIGMIMESTAESWRQLKKSESFKKDFNNKGV</sequence>
<dbReference type="EMBL" id="MCFH01000004">
    <property type="protein sequence ID" value="ORX58464.1"/>
    <property type="molecule type" value="Genomic_DNA"/>
</dbReference>
<keyword evidence="3" id="KW-1185">Reference proteome</keyword>
<dbReference type="InterPro" id="IPR018870">
    <property type="entry name" value="Tti2"/>
</dbReference>
<reference evidence="2 3" key="2">
    <citation type="submission" date="2016-08" db="EMBL/GenBank/DDBJ databases">
        <title>Pervasive Adenine N6-methylation of Active Genes in Fungi.</title>
        <authorList>
            <consortium name="DOE Joint Genome Institute"/>
            <person name="Mondo S.J."/>
            <person name="Dannebaum R.O."/>
            <person name="Kuo R.C."/>
            <person name="Labutti K."/>
            <person name="Haridas S."/>
            <person name="Kuo A."/>
            <person name="Salamov A."/>
            <person name="Ahrendt S.R."/>
            <person name="Lipzen A."/>
            <person name="Sullivan W."/>
            <person name="Andreopoulos W.B."/>
            <person name="Clum A."/>
            <person name="Lindquist E."/>
            <person name="Daum C."/>
            <person name="Ramamoorthy G.K."/>
            <person name="Gryganskyi A."/>
            <person name="Culley D."/>
            <person name="Magnuson J.K."/>
            <person name="James T.Y."/>
            <person name="O'Malley M.A."/>
            <person name="Stajich J.E."/>
            <person name="Spatafora J.W."/>
            <person name="Visel A."/>
            <person name="Grigoriev I.V."/>
        </authorList>
    </citation>
    <scope>NUCLEOTIDE SEQUENCE [LARGE SCALE GENOMIC DNA]</scope>
    <source>
        <strain evidence="3">finn</strain>
    </source>
</reference>
<dbReference type="OrthoDB" id="6417021at2759"/>
<evidence type="ECO:0000313" key="3">
    <source>
        <dbReference type="Proteomes" id="UP000193719"/>
    </source>
</evidence>
<gene>
    <name evidence="2" type="ORF">BCR36DRAFT_112505</name>
</gene>
<dbReference type="PANTHER" id="PTHR32226:SF2">
    <property type="entry name" value="TELO2-INTERACTING PROTEIN 2"/>
    <property type="match status" value="1"/>
</dbReference>
<evidence type="ECO:0000256" key="1">
    <source>
        <dbReference type="ARBA" id="ARBA00034736"/>
    </source>
</evidence>
<protein>
    <submittedName>
        <fullName evidence="2">Uncharacterized protein</fullName>
    </submittedName>
</protein>
<dbReference type="PANTHER" id="PTHR32226">
    <property type="entry name" value="TELO2-INTERACTING PROTEIN 2"/>
    <property type="match status" value="1"/>
</dbReference>
<accession>A0A1Y1VK47</accession>
<dbReference type="InterPro" id="IPR016024">
    <property type="entry name" value="ARM-type_fold"/>
</dbReference>
<dbReference type="GO" id="GO:0005634">
    <property type="term" value="C:nucleus"/>
    <property type="evidence" value="ECO:0007669"/>
    <property type="project" value="TreeGrafter"/>
</dbReference>
<proteinExistence type="inferred from homology"/>
<comment type="similarity">
    <text evidence="1">Belongs to the TTI2 family.</text>
</comment>
<dbReference type="Pfam" id="PF10521">
    <property type="entry name" value="Tti2"/>
    <property type="match status" value="1"/>
</dbReference>
<dbReference type="SUPFAM" id="SSF48371">
    <property type="entry name" value="ARM repeat"/>
    <property type="match status" value="1"/>
</dbReference>
<dbReference type="Proteomes" id="UP000193719">
    <property type="component" value="Unassembled WGS sequence"/>
</dbReference>
<organism evidence="2 3">
    <name type="scientific">Piromyces finnis</name>
    <dbReference type="NCBI Taxonomy" id="1754191"/>
    <lineage>
        <taxon>Eukaryota</taxon>
        <taxon>Fungi</taxon>
        <taxon>Fungi incertae sedis</taxon>
        <taxon>Chytridiomycota</taxon>
        <taxon>Chytridiomycota incertae sedis</taxon>
        <taxon>Neocallimastigomycetes</taxon>
        <taxon>Neocallimastigales</taxon>
        <taxon>Neocallimastigaceae</taxon>
        <taxon>Piromyces</taxon>
    </lineage>
</organism>
<dbReference type="GO" id="GO:0005829">
    <property type="term" value="C:cytosol"/>
    <property type="evidence" value="ECO:0007669"/>
    <property type="project" value="TreeGrafter"/>
</dbReference>
<dbReference type="AlphaFoldDB" id="A0A1Y1VK47"/>
<name>A0A1Y1VK47_9FUNG</name>
<dbReference type="STRING" id="1754191.A0A1Y1VK47"/>
<evidence type="ECO:0000313" key="2">
    <source>
        <dbReference type="EMBL" id="ORX58464.1"/>
    </source>
</evidence>
<comment type="caution">
    <text evidence="2">The sequence shown here is derived from an EMBL/GenBank/DDBJ whole genome shotgun (WGS) entry which is preliminary data.</text>
</comment>